<accession>A0A9N9BHK2</accession>
<sequence length="305" mass="35812">MRYPENWVNTKPGLDQVVKKLSSLTSLEFKLTDALIGDALILFEHKFRNIGDILINAFTIVTKRDILSICLRELLNPERTFNHYDLFEFVINVIDKPEEKILFQLEEYAIENPMMDVFQDNNGLIPQACTILKYPSIMYEYMLVKFGTKSRVTRYLMKEIITAHIGKAKLIKFYPSLASSVLMDFRWQELDYIFNTYCMAGVPFEPEFLPLVKTCPSDTVIKCLFDGYLSRLFGFKVEFTLSRVDQLPIFNIIPFTHREHNASSEANKEKVEWLNAINCNQYEPITDTFRRHLEKFRSRLRLNLI</sequence>
<reference evidence="1" key="1">
    <citation type="submission" date="2021-06" db="EMBL/GenBank/DDBJ databases">
        <authorList>
            <person name="Kallberg Y."/>
            <person name="Tangrot J."/>
            <person name="Rosling A."/>
        </authorList>
    </citation>
    <scope>NUCLEOTIDE SEQUENCE</scope>
    <source>
        <strain evidence="1">BR232B</strain>
    </source>
</reference>
<dbReference type="EMBL" id="CAJVPI010000752">
    <property type="protein sequence ID" value="CAG8568944.1"/>
    <property type="molecule type" value="Genomic_DNA"/>
</dbReference>
<dbReference type="AlphaFoldDB" id="A0A9N9BHK2"/>
<organism evidence="1 2">
    <name type="scientific">Paraglomus brasilianum</name>
    <dbReference type="NCBI Taxonomy" id="144538"/>
    <lineage>
        <taxon>Eukaryota</taxon>
        <taxon>Fungi</taxon>
        <taxon>Fungi incertae sedis</taxon>
        <taxon>Mucoromycota</taxon>
        <taxon>Glomeromycotina</taxon>
        <taxon>Glomeromycetes</taxon>
        <taxon>Paraglomerales</taxon>
        <taxon>Paraglomeraceae</taxon>
        <taxon>Paraglomus</taxon>
    </lineage>
</organism>
<protein>
    <submittedName>
        <fullName evidence="1">5828_t:CDS:1</fullName>
    </submittedName>
</protein>
<dbReference type="Proteomes" id="UP000789739">
    <property type="component" value="Unassembled WGS sequence"/>
</dbReference>
<evidence type="ECO:0000313" key="2">
    <source>
        <dbReference type="Proteomes" id="UP000789739"/>
    </source>
</evidence>
<name>A0A9N9BHK2_9GLOM</name>
<comment type="caution">
    <text evidence="1">The sequence shown here is derived from an EMBL/GenBank/DDBJ whole genome shotgun (WGS) entry which is preliminary data.</text>
</comment>
<gene>
    <name evidence="1" type="ORF">PBRASI_LOCUS5994</name>
</gene>
<proteinExistence type="predicted"/>
<evidence type="ECO:0000313" key="1">
    <source>
        <dbReference type="EMBL" id="CAG8568944.1"/>
    </source>
</evidence>
<keyword evidence="2" id="KW-1185">Reference proteome</keyword>